<organism evidence="3 4">
    <name type="scientific">Triparma laevis f. longispina</name>
    <dbReference type="NCBI Taxonomy" id="1714387"/>
    <lineage>
        <taxon>Eukaryota</taxon>
        <taxon>Sar</taxon>
        <taxon>Stramenopiles</taxon>
        <taxon>Ochrophyta</taxon>
        <taxon>Bolidophyceae</taxon>
        <taxon>Parmales</taxon>
        <taxon>Triparmaceae</taxon>
        <taxon>Triparma</taxon>
    </lineage>
</organism>
<dbReference type="EMBL" id="BRXW01000510">
    <property type="protein sequence ID" value="GMH61580.1"/>
    <property type="molecule type" value="Genomic_DNA"/>
</dbReference>
<dbReference type="OrthoDB" id="10449011at2759"/>
<feature type="transmembrane region" description="Helical" evidence="2">
    <location>
        <begin position="154"/>
        <end position="174"/>
    </location>
</feature>
<keyword evidence="2" id="KW-0812">Transmembrane</keyword>
<gene>
    <name evidence="3" type="ORF">TrLO_g9907</name>
</gene>
<feature type="transmembrane region" description="Helical" evidence="2">
    <location>
        <begin position="128"/>
        <end position="148"/>
    </location>
</feature>
<reference evidence="4" key="1">
    <citation type="journal article" date="2023" name="Commun. Biol.">
        <title>Genome analysis of Parmales, the sister group of diatoms, reveals the evolutionary specialization of diatoms from phago-mixotrophs to photoautotrophs.</title>
        <authorList>
            <person name="Ban H."/>
            <person name="Sato S."/>
            <person name="Yoshikawa S."/>
            <person name="Yamada K."/>
            <person name="Nakamura Y."/>
            <person name="Ichinomiya M."/>
            <person name="Sato N."/>
            <person name="Blanc-Mathieu R."/>
            <person name="Endo H."/>
            <person name="Kuwata A."/>
            <person name="Ogata H."/>
        </authorList>
    </citation>
    <scope>NUCLEOTIDE SEQUENCE [LARGE SCALE GENOMIC DNA]</scope>
    <source>
        <strain evidence="4">NIES 3700</strain>
    </source>
</reference>
<keyword evidence="4" id="KW-1185">Reference proteome</keyword>
<evidence type="ECO:0000313" key="3">
    <source>
        <dbReference type="EMBL" id="GMH61580.1"/>
    </source>
</evidence>
<accession>A0A9W7E190</accession>
<evidence type="ECO:0000256" key="2">
    <source>
        <dbReference type="SAM" id="Phobius"/>
    </source>
</evidence>
<evidence type="ECO:0000256" key="1">
    <source>
        <dbReference type="SAM" id="MobiDB-lite"/>
    </source>
</evidence>
<evidence type="ECO:0000313" key="4">
    <source>
        <dbReference type="Proteomes" id="UP001165122"/>
    </source>
</evidence>
<dbReference type="AlphaFoldDB" id="A0A9W7E190"/>
<proteinExistence type="predicted"/>
<protein>
    <submittedName>
        <fullName evidence="3">Uncharacterized protein</fullName>
    </submittedName>
</protein>
<sequence length="360" mass="40161">MQGKQNIPVIASYKCMGPQKIAPANVSQSPPPNKTPDETSIDDDAKDRWEHSTEVKNEAQLGVDNVSPPNSGKCWDTINDSFWAGVPLGHPIIFEPKIIDSKDTVAATLFGPKMAKYMWALLKGPSAIIANIFFFICCIIVCACHWLPNSYSYITILSLVYLIPNVCSMNCYIVKRILRSFDFYLYSGYLTATIITIITSLRDARIVAFMCGWIFGIYLLFCDALPEKVRIKTLRFGVILYAVAMFLVCLFLWLGIIRDLHEWDIKFGKTTYSSSVIAMNCGGNFLLFNSKSIFHAIKNPHRFSLIGAKLKSIKGNARHVGAFKHFDNLISAGNGTTLSPKTLKLKRKLEGSDGTESWSG</sequence>
<keyword evidence="2" id="KW-1133">Transmembrane helix</keyword>
<feature type="transmembrane region" description="Helical" evidence="2">
    <location>
        <begin position="270"/>
        <end position="288"/>
    </location>
</feature>
<keyword evidence="2" id="KW-0472">Membrane</keyword>
<name>A0A9W7E190_9STRA</name>
<comment type="caution">
    <text evidence="3">The sequence shown here is derived from an EMBL/GenBank/DDBJ whole genome shotgun (WGS) entry which is preliminary data.</text>
</comment>
<feature type="transmembrane region" description="Helical" evidence="2">
    <location>
        <begin position="207"/>
        <end position="226"/>
    </location>
</feature>
<feature type="transmembrane region" description="Helical" evidence="2">
    <location>
        <begin position="183"/>
        <end position="201"/>
    </location>
</feature>
<feature type="region of interest" description="Disordered" evidence="1">
    <location>
        <begin position="21"/>
        <end position="46"/>
    </location>
</feature>
<feature type="transmembrane region" description="Helical" evidence="2">
    <location>
        <begin position="238"/>
        <end position="258"/>
    </location>
</feature>
<dbReference type="Proteomes" id="UP001165122">
    <property type="component" value="Unassembled WGS sequence"/>
</dbReference>